<feature type="transmembrane region" description="Helical" evidence="1">
    <location>
        <begin position="277"/>
        <end position="299"/>
    </location>
</feature>
<dbReference type="SUPFAM" id="SSF51206">
    <property type="entry name" value="cAMP-binding domain-like"/>
    <property type="match status" value="1"/>
</dbReference>
<dbReference type="PANTHER" id="PTHR23011:SF28">
    <property type="entry name" value="CYCLIC NUCLEOTIDE-BINDING DOMAIN CONTAINING PROTEIN"/>
    <property type="match status" value="1"/>
</dbReference>
<dbReference type="SUPFAM" id="SSF103473">
    <property type="entry name" value="MFS general substrate transporter"/>
    <property type="match status" value="1"/>
</dbReference>
<dbReference type="SMART" id="SM00100">
    <property type="entry name" value="cNMP"/>
    <property type="match status" value="1"/>
</dbReference>
<keyword evidence="4" id="KW-1185">Reference proteome</keyword>
<dbReference type="Pfam" id="PF00027">
    <property type="entry name" value="cNMP_binding"/>
    <property type="match status" value="1"/>
</dbReference>
<dbReference type="Gene3D" id="1.25.10.10">
    <property type="entry name" value="Leucine-rich Repeat Variant"/>
    <property type="match status" value="2"/>
</dbReference>
<evidence type="ECO:0000256" key="1">
    <source>
        <dbReference type="SAM" id="Phobius"/>
    </source>
</evidence>
<dbReference type="CDD" id="cd06174">
    <property type="entry name" value="MFS"/>
    <property type="match status" value="1"/>
</dbReference>
<gene>
    <name evidence="3" type="ORF">HMF3257_21890</name>
</gene>
<protein>
    <submittedName>
        <fullName evidence="3">Crp/Fnr family transcriptional regulator</fullName>
    </submittedName>
</protein>
<evidence type="ECO:0000313" key="3">
    <source>
        <dbReference type="EMBL" id="RAI76175.1"/>
    </source>
</evidence>
<dbReference type="Proteomes" id="UP000249016">
    <property type="component" value="Unassembled WGS sequence"/>
</dbReference>
<dbReference type="SUPFAM" id="SSF48371">
    <property type="entry name" value="ARM repeat"/>
    <property type="match status" value="1"/>
</dbReference>
<keyword evidence="1" id="KW-0472">Membrane</keyword>
<dbReference type="EMBL" id="QLII01000001">
    <property type="protein sequence ID" value="RAI76175.1"/>
    <property type="molecule type" value="Genomic_DNA"/>
</dbReference>
<feature type="transmembrane region" description="Helical" evidence="1">
    <location>
        <begin position="69"/>
        <end position="88"/>
    </location>
</feature>
<feature type="transmembrane region" description="Helical" evidence="1">
    <location>
        <begin position="407"/>
        <end position="424"/>
    </location>
</feature>
<dbReference type="InterPro" id="IPR011989">
    <property type="entry name" value="ARM-like"/>
</dbReference>
<dbReference type="InterPro" id="IPR000595">
    <property type="entry name" value="cNMP-bd_dom"/>
</dbReference>
<keyword evidence="1" id="KW-1133">Transmembrane helix</keyword>
<feature type="transmembrane region" description="Helical" evidence="1">
    <location>
        <begin position="340"/>
        <end position="359"/>
    </location>
</feature>
<evidence type="ECO:0000259" key="2">
    <source>
        <dbReference type="PROSITE" id="PS50042"/>
    </source>
</evidence>
<feature type="transmembrane region" description="Helical" evidence="1">
    <location>
        <begin position="33"/>
        <end position="57"/>
    </location>
</feature>
<dbReference type="PANTHER" id="PTHR23011">
    <property type="entry name" value="CYCLIC NUCLEOTIDE-BINDING DOMAIN CONTAINING PROTEIN"/>
    <property type="match status" value="1"/>
</dbReference>
<feature type="transmembrane region" description="Helical" evidence="1">
    <location>
        <begin position="380"/>
        <end position="401"/>
    </location>
</feature>
<feature type="transmembrane region" description="Helical" evidence="1">
    <location>
        <begin position="241"/>
        <end position="265"/>
    </location>
</feature>
<dbReference type="InterPro" id="IPR018490">
    <property type="entry name" value="cNMP-bd_dom_sf"/>
</dbReference>
<feature type="transmembrane region" description="Helical" evidence="1">
    <location>
        <begin position="187"/>
        <end position="209"/>
    </location>
</feature>
<dbReference type="InterPro" id="IPR018488">
    <property type="entry name" value="cNMP-bd_CS"/>
</dbReference>
<accession>A0A327NN94</accession>
<feature type="transmembrane region" description="Helical" evidence="1">
    <location>
        <begin position="100"/>
        <end position="128"/>
    </location>
</feature>
<dbReference type="PROSITE" id="PS00889">
    <property type="entry name" value="CNMP_BINDING_2"/>
    <property type="match status" value="1"/>
</dbReference>
<dbReference type="InterPro" id="IPR016024">
    <property type="entry name" value="ARM-type_fold"/>
</dbReference>
<feature type="transmembrane region" description="Helical" evidence="1">
    <location>
        <begin position="134"/>
        <end position="152"/>
    </location>
</feature>
<comment type="caution">
    <text evidence="3">The sequence shown here is derived from an EMBL/GenBank/DDBJ whole genome shotgun (WGS) entry which is preliminary data.</text>
</comment>
<proteinExistence type="predicted"/>
<organism evidence="3 4">
    <name type="scientific">Spirosoma telluris</name>
    <dbReference type="NCBI Taxonomy" id="2183553"/>
    <lineage>
        <taxon>Bacteria</taxon>
        <taxon>Pseudomonadati</taxon>
        <taxon>Bacteroidota</taxon>
        <taxon>Cytophagia</taxon>
        <taxon>Cytophagales</taxon>
        <taxon>Cytophagaceae</taxon>
        <taxon>Spirosoma</taxon>
    </lineage>
</organism>
<feature type="domain" description="Cyclic nucleotide-binding" evidence="2">
    <location>
        <begin position="926"/>
        <end position="1041"/>
    </location>
</feature>
<evidence type="ECO:0000313" key="4">
    <source>
        <dbReference type="Proteomes" id="UP000249016"/>
    </source>
</evidence>
<dbReference type="InterPro" id="IPR036259">
    <property type="entry name" value="MFS_trans_sf"/>
</dbReference>
<dbReference type="OrthoDB" id="9810708at2"/>
<keyword evidence="1" id="KW-0812">Transmembrane</keyword>
<reference evidence="3 4" key="1">
    <citation type="submission" date="2018-06" db="EMBL/GenBank/DDBJ databases">
        <title>Spirosoma sp. HMF3257 Genome sequencing and assembly.</title>
        <authorList>
            <person name="Kang H."/>
            <person name="Cha I."/>
            <person name="Kim H."/>
            <person name="Kang J."/>
            <person name="Joh K."/>
        </authorList>
    </citation>
    <scope>NUCLEOTIDE SEQUENCE [LARGE SCALE GENOMIC DNA]</scope>
    <source>
        <strain evidence="3 4">HMF3257</strain>
    </source>
</reference>
<name>A0A327NN94_9BACT</name>
<sequence length="1061" mass="117152">MTVGPDATYRSTSSSAYRWQRALGIRPEEGRTVGLFFIHNFLLGIGTILIYVAANAILLENHPETSLPVAYVVAAIAMIGVGRVYAYYEHHLALRSLAVRVLLAAVVMTVVVGVLVIVGHSVAAAVAIMTGYRIIYLLTNLEFWGVSAVVFDTRQSKRLFGVISSGDMPAKALGAILAALVHAHADVLRLLLVAFGAFLAALYVVQLTIQSHDVHAPHRSDRAVGREPSRLIGKRFGGSELIFYMCLSLAMLAAVATEIEYNFFINVKHRFHDQTEVIRYVSYVLALTYGVAMLVKLLLSRQVLDKFGVQRSLLVLPWVALIGLAGLIVLHYVATSETVLLIYFCGLYLIFEVVRRALFDPVFLVLFQPLLPPQRLKGHTLAKGLYEPIGLGLAGFLIFVLHTTLESGGALVWVGLLAGAVWLLRHTYKRYLHELNDAIGRRFLESDQLAMPTVAQASLIQQLQSTNVDDVLMAISWLDAHNPTELSQRVPSLLTHADADVRRRTLATITHINQPVPIRQLTHIALADSEPGLRQQASYLLGRRINVEPSELAPLINHTDLSIRQGAIKGVLELNPHDAVAQASLTQLATDKDLSHQQMALNLIATLHLNDFAPIVKERLTSSATDVKKAAISAAGQLANEELTQYLLDNLTHGTIGRAVVHALKARGPELIPALRRVQRSTTEQFVLERIAAICGAIDTHESRLLLNELAQKTDLQVRGAALRALRRFANEPADDAIFRGLMHEEVRLAQRLLQGSLTDVDLTETLDYELSVLLQRLFDILTQLYDSDTIAGARMGISHPARERRANALEMLDNLIPRATYQTLQVLVDDLPRPEKVRILAVELGTFHESESIRAFILRTGEGVFSAWTVSVVLRSLPAAEALPARESLASRFSALSPLLMSHSTHSTDQIAAYDRVLLLSHTSLFSQTPENVLASITPIMKEEQHAAGEPIFHKGDLGSGMYVIYAGEVVILDGETELARFGRGDFFGELALLDTEARSATAEAVTDIRLLRIDQDDFFDLMEERGEVLRSIVRSLSGRIRRQNELIARQSMNTNKEQL</sequence>
<dbReference type="InterPro" id="IPR014710">
    <property type="entry name" value="RmlC-like_jellyroll"/>
</dbReference>
<dbReference type="PROSITE" id="PS50042">
    <property type="entry name" value="CNMP_BINDING_3"/>
    <property type="match status" value="1"/>
</dbReference>
<dbReference type="AlphaFoldDB" id="A0A327NN94"/>
<dbReference type="CDD" id="cd00038">
    <property type="entry name" value="CAP_ED"/>
    <property type="match status" value="1"/>
</dbReference>
<feature type="transmembrane region" description="Helical" evidence="1">
    <location>
        <begin position="311"/>
        <end position="334"/>
    </location>
</feature>
<dbReference type="Gene3D" id="2.60.120.10">
    <property type="entry name" value="Jelly Rolls"/>
    <property type="match status" value="1"/>
</dbReference>